<keyword evidence="2" id="KW-1185">Reference proteome</keyword>
<dbReference type="RefSeq" id="WP_344760262.1">
    <property type="nucleotide sequence ID" value="NZ_BAAAZU010000024.1"/>
</dbReference>
<reference evidence="2" key="1">
    <citation type="journal article" date="2019" name="Int. J. Syst. Evol. Microbiol.">
        <title>The Global Catalogue of Microorganisms (GCM) 10K type strain sequencing project: providing services to taxonomists for standard genome sequencing and annotation.</title>
        <authorList>
            <consortium name="The Broad Institute Genomics Platform"/>
            <consortium name="The Broad Institute Genome Sequencing Center for Infectious Disease"/>
            <person name="Wu L."/>
            <person name="Ma J."/>
        </authorList>
    </citation>
    <scope>NUCLEOTIDE SEQUENCE [LARGE SCALE GENOMIC DNA]</scope>
    <source>
        <strain evidence="2">JCM 16916</strain>
    </source>
</reference>
<organism evidence="1 2">
    <name type="scientific">Luteimonas lutimaris</name>
    <dbReference type="NCBI Taxonomy" id="698645"/>
    <lineage>
        <taxon>Bacteria</taxon>
        <taxon>Pseudomonadati</taxon>
        <taxon>Pseudomonadota</taxon>
        <taxon>Gammaproteobacteria</taxon>
        <taxon>Lysobacterales</taxon>
        <taxon>Lysobacteraceae</taxon>
        <taxon>Luteimonas</taxon>
    </lineage>
</organism>
<evidence type="ECO:0000313" key="2">
    <source>
        <dbReference type="Proteomes" id="UP001501727"/>
    </source>
</evidence>
<proteinExistence type="predicted"/>
<accession>A0ABP7MTC1</accession>
<gene>
    <name evidence="1" type="ORF">GCM10022229_24400</name>
</gene>
<dbReference type="EMBL" id="BAAAZU010000024">
    <property type="protein sequence ID" value="GAA3929799.1"/>
    <property type="molecule type" value="Genomic_DNA"/>
</dbReference>
<name>A0ABP7MTC1_9GAMM</name>
<comment type="caution">
    <text evidence="1">The sequence shown here is derived from an EMBL/GenBank/DDBJ whole genome shotgun (WGS) entry which is preliminary data.</text>
</comment>
<sequence length="200" mass="21254">MSKANWFLSVYAGLLTLIFLGGAVHGRTNTADEITVQRINIVEPDGTPRLIISNHAKLPGVLVRGKEKPLDRPQAGLIFLNDEGSEIGGLIFGGNKDKDGKVRNSGGALSFDRYEANQVVQLIGVDDAENSFAGLAVTDSPSGTDVRRRVWLGRDDDGAASLALRDGDGNKRIVMSVTADGNSQISVLDANGNTVKELLP</sequence>
<protein>
    <submittedName>
        <fullName evidence="1">Uncharacterized protein</fullName>
    </submittedName>
</protein>
<evidence type="ECO:0000313" key="1">
    <source>
        <dbReference type="EMBL" id="GAA3929799.1"/>
    </source>
</evidence>
<dbReference type="Proteomes" id="UP001501727">
    <property type="component" value="Unassembled WGS sequence"/>
</dbReference>